<dbReference type="EMBL" id="BDIP01001568">
    <property type="protein sequence ID" value="GIQ84669.1"/>
    <property type="molecule type" value="Genomic_DNA"/>
</dbReference>
<evidence type="ECO:0000313" key="2">
    <source>
        <dbReference type="Proteomes" id="UP000265618"/>
    </source>
</evidence>
<sequence length="86" mass="10044">MVFCNRFYDNRYYEDRYVWSLYDTISGEVCRIGVEEVDCRGIYYPSLAVRGASGRIQYINPALVYPHTHMEWGVIPVGELVMPEDV</sequence>
<protein>
    <submittedName>
        <fullName evidence="1">Uncharacterized protein</fullName>
    </submittedName>
</protein>
<evidence type="ECO:0000313" key="1">
    <source>
        <dbReference type="EMBL" id="GIQ84669.1"/>
    </source>
</evidence>
<name>A0A9K3CWP2_9EUKA</name>
<keyword evidence="2" id="KW-1185">Reference proteome</keyword>
<organism evidence="1 2">
    <name type="scientific">Kipferlia bialata</name>
    <dbReference type="NCBI Taxonomy" id="797122"/>
    <lineage>
        <taxon>Eukaryota</taxon>
        <taxon>Metamonada</taxon>
        <taxon>Carpediemonas-like organisms</taxon>
        <taxon>Kipferlia</taxon>
    </lineage>
</organism>
<reference evidence="1 2" key="1">
    <citation type="journal article" date="2018" name="PLoS ONE">
        <title>The draft genome of Kipferlia bialata reveals reductive genome evolution in fornicate parasites.</title>
        <authorList>
            <person name="Tanifuji G."/>
            <person name="Takabayashi S."/>
            <person name="Kume K."/>
            <person name="Takagi M."/>
            <person name="Nakayama T."/>
            <person name="Kamikawa R."/>
            <person name="Inagaki Y."/>
            <person name="Hashimoto T."/>
        </authorList>
    </citation>
    <scope>NUCLEOTIDE SEQUENCE [LARGE SCALE GENOMIC DNA]</scope>
    <source>
        <strain evidence="1">NY0173</strain>
    </source>
</reference>
<dbReference type="Proteomes" id="UP000265618">
    <property type="component" value="Unassembled WGS sequence"/>
</dbReference>
<comment type="caution">
    <text evidence="1">The sequence shown here is derived from an EMBL/GenBank/DDBJ whole genome shotgun (WGS) entry which is preliminary data.</text>
</comment>
<gene>
    <name evidence="1" type="ORF">KIPB_006209</name>
</gene>
<proteinExistence type="predicted"/>
<dbReference type="AlphaFoldDB" id="A0A9K3CWP2"/>
<accession>A0A9K3CWP2</accession>